<reference evidence="5 6" key="1">
    <citation type="submission" date="2019-04" db="EMBL/GenBank/DDBJ databases">
        <title>Azoarcus rhizosphaerae sp. nov. isolated from rhizosphere of Ficus religiosa.</title>
        <authorList>
            <person name="Lin S.-Y."/>
            <person name="Hameed A."/>
            <person name="Hsu Y.-H."/>
            <person name="Young C.-C."/>
        </authorList>
    </citation>
    <scope>NUCLEOTIDE SEQUENCE [LARGE SCALE GENOMIC DNA]</scope>
    <source>
        <strain evidence="5 6">CC-YHH848</strain>
    </source>
</reference>
<evidence type="ECO:0000256" key="2">
    <source>
        <dbReference type="ARBA" id="ARBA00005155"/>
    </source>
</evidence>
<accession>A0A4S4A8J8</accession>
<keyword evidence="6" id="KW-1185">Reference proteome</keyword>
<sequence length="463" mass="49448">MAKVSLSGKPLTVNPLKVSQPVGASLAFLGLARTMPLEHGARGCTSFNKLFFMRHFREPIALQTTAMDHVATVLGSDGNVIEALLTIAARNRPDVVGLITTGLAETQGVDIDGTLKQFRRDHPEHAGMAVVPVSATDTLGCLETGFALAVRAIIDHLVPKSRVAGRRPDQVTVLASSMLTPADIEAIKEWIAAFGLRAIVLPDLADSVDGHLIEEGYATLTYGGTTREDIARVGESAATLVIGSSLDKAADLLRERTGVPDYRFAGLMGLTDCDAFVHTLSRISGRPVPPAIARQRSQLQDAIVDCHFTLADVPVAIAADADLLASLGNYLADLGLRLAAAVASANTTQLTALSADEVVVGDLEDLENRARAQDVSLLVANSHGAELSARLNLPLLRAGFPLYDNVGGHARTWVGYRGSRQTVFELTNLLLARRREIPPYRSIYWQGTARAEESWEAAAPCIV</sequence>
<comment type="pathway">
    <text evidence="2">Cofactor biosynthesis; Fe-Mo cofactor biosynthesis.</text>
</comment>
<name>A0A4S4A8J8_9RHOO</name>
<dbReference type="SUPFAM" id="SSF53807">
    <property type="entry name" value="Helical backbone' metal receptor"/>
    <property type="match status" value="1"/>
</dbReference>
<dbReference type="InterPro" id="IPR050152">
    <property type="entry name" value="ChlB/BchB/BchZ"/>
</dbReference>
<dbReference type="OrthoDB" id="9800746at2"/>
<gene>
    <name evidence="5" type="primary">nifN</name>
    <name evidence="5" type="ORF">E6O51_21130</name>
</gene>
<dbReference type="GO" id="GO:0016491">
    <property type="term" value="F:oxidoreductase activity"/>
    <property type="evidence" value="ECO:0007669"/>
    <property type="project" value="InterPro"/>
</dbReference>
<dbReference type="InterPro" id="IPR005975">
    <property type="entry name" value="Nase_Mo-Fe_CF"/>
</dbReference>
<dbReference type="PANTHER" id="PTHR33712">
    <property type="entry name" value="LIGHT-INDEPENDENT PROTOCHLOROPHYLLIDE REDUCTASE SUBUNIT B"/>
    <property type="match status" value="1"/>
</dbReference>
<evidence type="ECO:0000313" key="5">
    <source>
        <dbReference type="EMBL" id="THF55147.1"/>
    </source>
</evidence>
<dbReference type="PANTHER" id="PTHR33712:SF7">
    <property type="entry name" value="LIGHT-INDEPENDENT PROTOCHLOROPHYLLIDE REDUCTASE SUBUNIT B"/>
    <property type="match status" value="1"/>
</dbReference>
<dbReference type="CDD" id="cd01966">
    <property type="entry name" value="Nitrogenase_NifN_1"/>
    <property type="match status" value="1"/>
</dbReference>
<evidence type="ECO:0000313" key="6">
    <source>
        <dbReference type="Proteomes" id="UP000307956"/>
    </source>
</evidence>
<proteinExistence type="inferred from homology"/>
<dbReference type="GO" id="GO:0065003">
    <property type="term" value="P:protein-containing complex assembly"/>
    <property type="evidence" value="ECO:0007669"/>
    <property type="project" value="InterPro"/>
</dbReference>
<dbReference type="EMBL" id="SSOD01000026">
    <property type="protein sequence ID" value="THF55147.1"/>
    <property type="molecule type" value="Genomic_DNA"/>
</dbReference>
<dbReference type="UniPathway" id="UPA00782"/>
<dbReference type="AlphaFoldDB" id="A0A4S4A8J8"/>
<dbReference type="Proteomes" id="UP000307956">
    <property type="component" value="Unassembled WGS sequence"/>
</dbReference>
<comment type="similarity">
    <text evidence="3">Belongs to the NifD/NifK/NifE/NifN family.</text>
</comment>
<organism evidence="5 6">
    <name type="scientific">Pseudothauera rhizosphaerae</name>
    <dbReference type="NCBI Taxonomy" id="2565932"/>
    <lineage>
        <taxon>Bacteria</taxon>
        <taxon>Pseudomonadati</taxon>
        <taxon>Pseudomonadota</taxon>
        <taxon>Betaproteobacteria</taxon>
        <taxon>Rhodocyclales</taxon>
        <taxon>Zoogloeaceae</taxon>
        <taxon>Pseudothauera</taxon>
    </lineage>
</organism>
<feature type="domain" description="Nitrogenase/oxidoreductase component 1" evidence="4">
    <location>
        <begin position="19"/>
        <end position="430"/>
    </location>
</feature>
<evidence type="ECO:0000259" key="4">
    <source>
        <dbReference type="Pfam" id="PF00148"/>
    </source>
</evidence>
<dbReference type="Gene3D" id="3.40.50.1980">
    <property type="entry name" value="Nitrogenase molybdenum iron protein domain"/>
    <property type="match status" value="3"/>
</dbReference>
<protein>
    <submittedName>
        <fullName evidence="5">Nitrogenase iron-molybdenum cofactor biosynthesis protein NifN</fullName>
    </submittedName>
</protein>
<dbReference type="Gene3D" id="6.10.250.1090">
    <property type="match status" value="1"/>
</dbReference>
<dbReference type="InterPro" id="IPR000510">
    <property type="entry name" value="Nase/OxRdtase_comp1"/>
</dbReference>
<dbReference type="GO" id="GO:0009399">
    <property type="term" value="P:nitrogen fixation"/>
    <property type="evidence" value="ECO:0007669"/>
    <property type="project" value="InterPro"/>
</dbReference>
<dbReference type="Pfam" id="PF00148">
    <property type="entry name" value="Oxidored_nitro"/>
    <property type="match status" value="1"/>
</dbReference>
<comment type="function">
    <text evidence="1">This protein may play a role in the biosynthesis of the prosthetic group of nitrogenase (FeMo cofactor).</text>
</comment>
<evidence type="ECO:0000256" key="1">
    <source>
        <dbReference type="ARBA" id="ARBA00003171"/>
    </source>
</evidence>
<comment type="caution">
    <text evidence="5">The sequence shown here is derived from an EMBL/GenBank/DDBJ whole genome shotgun (WGS) entry which is preliminary data.</text>
</comment>
<dbReference type="NCBIfam" id="TIGR01285">
    <property type="entry name" value="nifN"/>
    <property type="match status" value="1"/>
</dbReference>
<dbReference type="RefSeq" id="WP_136387011.1">
    <property type="nucleotide sequence ID" value="NZ_SSOD01000026.1"/>
</dbReference>
<evidence type="ECO:0000256" key="3">
    <source>
        <dbReference type="ARBA" id="ARBA00011002"/>
    </source>
</evidence>